<dbReference type="CDD" id="cd04301">
    <property type="entry name" value="NAT_SF"/>
    <property type="match status" value="1"/>
</dbReference>
<name>A0ABD5RR05_9EURY</name>
<dbReference type="Pfam" id="PF13302">
    <property type="entry name" value="Acetyltransf_3"/>
    <property type="match status" value="1"/>
</dbReference>
<dbReference type="Gene3D" id="3.40.630.30">
    <property type="match status" value="1"/>
</dbReference>
<dbReference type="Proteomes" id="UP001596099">
    <property type="component" value="Unassembled WGS sequence"/>
</dbReference>
<comment type="caution">
    <text evidence="5">The sequence shown here is derived from an EMBL/GenBank/DDBJ whole genome shotgun (WGS) entry which is preliminary data.</text>
</comment>
<dbReference type="PANTHER" id="PTHR43792">
    <property type="entry name" value="GNAT FAMILY, PUTATIVE (AFU_ORTHOLOGUE AFUA_3G00765)-RELATED-RELATED"/>
    <property type="match status" value="1"/>
</dbReference>
<dbReference type="PROSITE" id="PS51186">
    <property type="entry name" value="GNAT"/>
    <property type="match status" value="1"/>
</dbReference>
<feature type="domain" description="N-acetyltransferase" evidence="4">
    <location>
        <begin position="12"/>
        <end position="168"/>
    </location>
</feature>
<dbReference type="GO" id="GO:0016746">
    <property type="term" value="F:acyltransferase activity"/>
    <property type="evidence" value="ECO:0007669"/>
    <property type="project" value="UniProtKB-KW"/>
</dbReference>
<dbReference type="AlphaFoldDB" id="A0ABD5RR05"/>
<dbReference type="PANTHER" id="PTHR43792:SF8">
    <property type="entry name" value="[RIBOSOMAL PROTEIN US5]-ALANINE N-ACETYLTRANSFERASE"/>
    <property type="match status" value="1"/>
</dbReference>
<dbReference type="InterPro" id="IPR000182">
    <property type="entry name" value="GNAT_dom"/>
</dbReference>
<keyword evidence="1 5" id="KW-0808">Transferase</keyword>
<reference evidence="5 6" key="1">
    <citation type="journal article" date="2019" name="Int. J. Syst. Evol. Microbiol.">
        <title>The Global Catalogue of Microorganisms (GCM) 10K type strain sequencing project: providing services to taxonomists for standard genome sequencing and annotation.</title>
        <authorList>
            <consortium name="The Broad Institute Genomics Platform"/>
            <consortium name="The Broad Institute Genome Sequencing Center for Infectious Disease"/>
            <person name="Wu L."/>
            <person name="Ma J."/>
        </authorList>
    </citation>
    <scope>NUCLEOTIDE SEQUENCE [LARGE SCALE GENOMIC DNA]</scope>
    <source>
        <strain evidence="5 6">CGMCC 1.12543</strain>
    </source>
</reference>
<evidence type="ECO:0000256" key="2">
    <source>
        <dbReference type="ARBA" id="ARBA00023315"/>
    </source>
</evidence>
<dbReference type="SUPFAM" id="SSF55729">
    <property type="entry name" value="Acyl-CoA N-acyltransferases (Nat)"/>
    <property type="match status" value="1"/>
</dbReference>
<dbReference type="InterPro" id="IPR016181">
    <property type="entry name" value="Acyl_CoA_acyltransferase"/>
</dbReference>
<evidence type="ECO:0000313" key="5">
    <source>
        <dbReference type="EMBL" id="MFC5972555.1"/>
    </source>
</evidence>
<comment type="similarity">
    <text evidence="3">Belongs to the acetyltransferase family. RimJ subfamily.</text>
</comment>
<sequence>MPGPLFAANDRVELHTMEEEDHDDIGSDMNHPDIRVPGGGPTGPADGESVTEFVDWLRNEGNTAFVVCAEGGYVGLVTLRQEEPQGNVGTYGIWITPESQGRGYATAASELLFDWAFDQHGLHKVVATVFDFNEASMALMDSLGFTEEGVHREERFADGAFHDEHYFGLLAHEWR</sequence>
<dbReference type="EMBL" id="JBHSQH010000001">
    <property type="protein sequence ID" value="MFC5972555.1"/>
    <property type="molecule type" value="Genomic_DNA"/>
</dbReference>
<keyword evidence="6" id="KW-1185">Reference proteome</keyword>
<evidence type="ECO:0000259" key="4">
    <source>
        <dbReference type="PROSITE" id="PS51186"/>
    </source>
</evidence>
<gene>
    <name evidence="5" type="ORF">ACFPYI_14540</name>
</gene>
<evidence type="ECO:0000256" key="1">
    <source>
        <dbReference type="ARBA" id="ARBA00022679"/>
    </source>
</evidence>
<evidence type="ECO:0000313" key="6">
    <source>
        <dbReference type="Proteomes" id="UP001596099"/>
    </source>
</evidence>
<dbReference type="RefSeq" id="WP_247416037.1">
    <property type="nucleotide sequence ID" value="NZ_JALLGW010000001.1"/>
</dbReference>
<organism evidence="5 6">
    <name type="scientific">Halomarina salina</name>
    <dbReference type="NCBI Taxonomy" id="1872699"/>
    <lineage>
        <taxon>Archaea</taxon>
        <taxon>Methanobacteriati</taxon>
        <taxon>Methanobacteriota</taxon>
        <taxon>Stenosarchaea group</taxon>
        <taxon>Halobacteria</taxon>
        <taxon>Halobacteriales</taxon>
        <taxon>Natronomonadaceae</taxon>
        <taxon>Halomarina</taxon>
    </lineage>
</organism>
<dbReference type="InterPro" id="IPR051531">
    <property type="entry name" value="N-acetyltransferase"/>
</dbReference>
<accession>A0ABD5RR05</accession>
<keyword evidence="2 5" id="KW-0012">Acyltransferase</keyword>
<evidence type="ECO:0000256" key="3">
    <source>
        <dbReference type="ARBA" id="ARBA00038502"/>
    </source>
</evidence>
<protein>
    <submittedName>
        <fullName evidence="5">GNAT family N-acetyltransferase</fullName>
        <ecNumber evidence="5">2.3.-.-</ecNumber>
    </submittedName>
</protein>
<dbReference type="EC" id="2.3.-.-" evidence="5"/>
<proteinExistence type="inferred from homology"/>